<sequence length="77" mass="8736">MINPKVDFTYQYLWDLNSINPLSHLTSEQSQQHIAKCKQRFSFSIFCLTSLVSAHICDVLTGNLLEQAAIFRNTGGM</sequence>
<organism evidence="1 2">
    <name type="scientific">Citrobacter pasteurii</name>
    <dbReference type="NCBI Taxonomy" id="1563222"/>
    <lineage>
        <taxon>Bacteria</taxon>
        <taxon>Pseudomonadati</taxon>
        <taxon>Pseudomonadota</taxon>
        <taxon>Gammaproteobacteria</taxon>
        <taxon>Enterobacterales</taxon>
        <taxon>Enterobacteriaceae</taxon>
        <taxon>Citrobacter</taxon>
    </lineage>
</organism>
<comment type="caution">
    <text evidence="1">The sequence shown here is derived from an EMBL/GenBank/DDBJ whole genome shotgun (WGS) entry which is preliminary data.</text>
</comment>
<gene>
    <name evidence="1" type="ORF">DXF85_21445</name>
</gene>
<dbReference type="AlphaFoldDB" id="A0A6N6K1P5"/>
<reference evidence="1 2" key="1">
    <citation type="submission" date="2018-08" db="EMBL/GenBank/DDBJ databases">
        <title>Complete genomic analysis of a Citrobacter pasteurii isolated from cockles (Cerastoderma edule) containing a new chromosomic qnrB allele.</title>
        <authorList>
            <person name="Rodrigues A."/>
            <person name="Baptista T."/>
            <person name="Quesada A."/>
            <person name="Campos M.J."/>
        </authorList>
    </citation>
    <scope>NUCLEOTIDE SEQUENCE [LARGE SCALE GENOMIC DNA]</scope>
    <source>
        <strain evidence="1 2">BA18</strain>
    </source>
</reference>
<proteinExistence type="predicted"/>
<evidence type="ECO:0000313" key="2">
    <source>
        <dbReference type="Proteomes" id="UP000468420"/>
    </source>
</evidence>
<dbReference type="EMBL" id="QRDC01000023">
    <property type="protein sequence ID" value="KAA1275259.1"/>
    <property type="molecule type" value="Genomic_DNA"/>
</dbReference>
<dbReference type="Proteomes" id="UP000468420">
    <property type="component" value="Unassembled WGS sequence"/>
</dbReference>
<accession>A0A6N6K1P5</accession>
<evidence type="ECO:0000313" key="1">
    <source>
        <dbReference type="EMBL" id="KAA1275259.1"/>
    </source>
</evidence>
<protein>
    <submittedName>
        <fullName evidence="1">Uncharacterized protein</fullName>
    </submittedName>
</protein>
<name>A0A6N6K1P5_9ENTR</name>